<accession>A0A8K0ULK9</accession>
<protein>
    <submittedName>
        <fullName evidence="9">Adipose-regulatory protein-domain-containing protein</fullName>
    </submittedName>
</protein>
<gene>
    <name evidence="9" type="ORF">BXZ70DRAFT_1009239</name>
</gene>
<feature type="compositionally biased region" description="Low complexity" evidence="7">
    <location>
        <begin position="333"/>
        <end position="342"/>
    </location>
</feature>
<dbReference type="GO" id="GO:0005789">
    <property type="term" value="C:endoplasmic reticulum membrane"/>
    <property type="evidence" value="ECO:0007669"/>
    <property type="project" value="UniProtKB-SubCell"/>
</dbReference>
<feature type="compositionally biased region" description="Polar residues" evidence="7">
    <location>
        <begin position="290"/>
        <end position="300"/>
    </location>
</feature>
<dbReference type="PANTHER" id="PTHR21212:SF0">
    <property type="entry name" value="SEIPIN"/>
    <property type="match status" value="1"/>
</dbReference>
<reference evidence="9" key="1">
    <citation type="journal article" date="2021" name="New Phytol.">
        <title>Evolutionary innovations through gain and loss of genes in the ectomycorrhizal Boletales.</title>
        <authorList>
            <person name="Wu G."/>
            <person name="Miyauchi S."/>
            <person name="Morin E."/>
            <person name="Kuo A."/>
            <person name="Drula E."/>
            <person name="Varga T."/>
            <person name="Kohler A."/>
            <person name="Feng B."/>
            <person name="Cao Y."/>
            <person name="Lipzen A."/>
            <person name="Daum C."/>
            <person name="Hundley H."/>
            <person name="Pangilinan J."/>
            <person name="Johnson J."/>
            <person name="Barry K."/>
            <person name="LaButti K."/>
            <person name="Ng V."/>
            <person name="Ahrendt S."/>
            <person name="Min B."/>
            <person name="Choi I.G."/>
            <person name="Park H."/>
            <person name="Plett J.M."/>
            <person name="Magnuson J."/>
            <person name="Spatafora J.W."/>
            <person name="Nagy L.G."/>
            <person name="Henrissat B."/>
            <person name="Grigoriev I.V."/>
            <person name="Yang Z.L."/>
            <person name="Xu J."/>
            <person name="Martin F.M."/>
        </authorList>
    </citation>
    <scope>NUCLEOTIDE SEQUENCE</scope>
    <source>
        <strain evidence="9">KKN 215</strain>
    </source>
</reference>
<dbReference type="OrthoDB" id="3990054at2759"/>
<name>A0A8K0ULK9_9AGAR</name>
<comment type="subcellular location">
    <subcellularLocation>
        <location evidence="1">Endoplasmic reticulum membrane</location>
        <topology evidence="1">Multi-pass membrane protein</topology>
    </subcellularLocation>
</comment>
<dbReference type="CDD" id="cd23995">
    <property type="entry name" value="Seipin_BSCL2_like"/>
    <property type="match status" value="1"/>
</dbReference>
<dbReference type="GO" id="GO:0140042">
    <property type="term" value="P:lipid droplet formation"/>
    <property type="evidence" value="ECO:0007669"/>
    <property type="project" value="UniProtKB-ARBA"/>
</dbReference>
<proteinExistence type="predicted"/>
<keyword evidence="2 8" id="KW-0812">Transmembrane</keyword>
<sequence>MDPVSQLRDSKEQLRNDLRNGQTPDSTFHVPLLSNMLSAAFRYLKPLAPQLIPLTVFALSIPVVVFFSLSAGWFVWRSIAVGWETTVYLEYGDGPAPHAWLNLPNLAAQQPYDISVQLGVPATEANFALGNFMTTLTLATPSNKTIISARRPAIVTPPGFSVTSFLSRTTGKIDLDIPLLTAFETPFTNVLAHLEVGRADQWKSLGNGQGRELSVASAQLRGVVVHKGIRGLITRFPLLTAMVSSGAFLFVSFIILASCILPAIEWRLHSEADVSDSEGYMKPRRRPRKSINQSTDGSEWSSSKPRTPKRSRSVTTPRRVPRDDLKVEEHDVSLPSPTLTSPLRRRRSRLSQSESET</sequence>
<organism evidence="9 10">
    <name type="scientific">Cristinia sonorae</name>
    <dbReference type="NCBI Taxonomy" id="1940300"/>
    <lineage>
        <taxon>Eukaryota</taxon>
        <taxon>Fungi</taxon>
        <taxon>Dikarya</taxon>
        <taxon>Basidiomycota</taxon>
        <taxon>Agaricomycotina</taxon>
        <taxon>Agaricomycetes</taxon>
        <taxon>Agaricomycetidae</taxon>
        <taxon>Agaricales</taxon>
        <taxon>Pleurotineae</taxon>
        <taxon>Stephanosporaceae</taxon>
        <taxon>Cristinia</taxon>
    </lineage>
</organism>
<evidence type="ECO:0000256" key="1">
    <source>
        <dbReference type="ARBA" id="ARBA00004477"/>
    </source>
</evidence>
<keyword evidence="6 8" id="KW-0472">Membrane</keyword>
<dbReference type="Pfam" id="PF06775">
    <property type="entry name" value="Seipin"/>
    <property type="match status" value="1"/>
</dbReference>
<dbReference type="InterPro" id="IPR009617">
    <property type="entry name" value="Seipin"/>
</dbReference>
<evidence type="ECO:0000256" key="5">
    <source>
        <dbReference type="ARBA" id="ARBA00023098"/>
    </source>
</evidence>
<feature type="transmembrane region" description="Helical" evidence="8">
    <location>
        <begin position="51"/>
        <end position="76"/>
    </location>
</feature>
<evidence type="ECO:0000313" key="10">
    <source>
        <dbReference type="Proteomes" id="UP000813824"/>
    </source>
</evidence>
<evidence type="ECO:0000256" key="4">
    <source>
        <dbReference type="ARBA" id="ARBA00022989"/>
    </source>
</evidence>
<feature type="region of interest" description="Disordered" evidence="7">
    <location>
        <begin position="275"/>
        <end position="357"/>
    </location>
</feature>
<dbReference type="EMBL" id="JAEVFJ010000020">
    <property type="protein sequence ID" value="KAH8099430.1"/>
    <property type="molecule type" value="Genomic_DNA"/>
</dbReference>
<dbReference type="GO" id="GO:0006629">
    <property type="term" value="P:lipid metabolic process"/>
    <property type="evidence" value="ECO:0007669"/>
    <property type="project" value="UniProtKB-KW"/>
</dbReference>
<dbReference type="Proteomes" id="UP000813824">
    <property type="component" value="Unassembled WGS sequence"/>
</dbReference>
<dbReference type="PANTHER" id="PTHR21212">
    <property type="entry name" value="BERNARDINELLI-SEIP CONGENITAL LIPODYSTROPHY 2 HOMOLOG BSCL2 PROTEIN"/>
    <property type="match status" value="1"/>
</dbReference>
<feature type="compositionally biased region" description="Basic and acidic residues" evidence="7">
    <location>
        <begin position="320"/>
        <end position="332"/>
    </location>
</feature>
<evidence type="ECO:0000313" key="9">
    <source>
        <dbReference type="EMBL" id="KAH8099430.1"/>
    </source>
</evidence>
<keyword evidence="5" id="KW-0443">Lipid metabolism</keyword>
<evidence type="ECO:0000256" key="3">
    <source>
        <dbReference type="ARBA" id="ARBA00022824"/>
    </source>
</evidence>
<evidence type="ECO:0000256" key="6">
    <source>
        <dbReference type="ARBA" id="ARBA00023136"/>
    </source>
</evidence>
<keyword evidence="4 8" id="KW-1133">Transmembrane helix</keyword>
<feature type="transmembrane region" description="Helical" evidence="8">
    <location>
        <begin position="236"/>
        <end position="264"/>
    </location>
</feature>
<evidence type="ECO:0000256" key="2">
    <source>
        <dbReference type="ARBA" id="ARBA00022692"/>
    </source>
</evidence>
<comment type="caution">
    <text evidence="9">The sequence shown here is derived from an EMBL/GenBank/DDBJ whole genome shotgun (WGS) entry which is preliminary data.</text>
</comment>
<dbReference type="AlphaFoldDB" id="A0A8K0ULK9"/>
<keyword evidence="10" id="KW-1185">Reference proteome</keyword>
<evidence type="ECO:0000256" key="8">
    <source>
        <dbReference type="SAM" id="Phobius"/>
    </source>
</evidence>
<evidence type="ECO:0000256" key="7">
    <source>
        <dbReference type="SAM" id="MobiDB-lite"/>
    </source>
</evidence>
<keyword evidence="3" id="KW-0256">Endoplasmic reticulum</keyword>